<keyword evidence="2" id="KW-1185">Reference proteome</keyword>
<proteinExistence type="predicted"/>
<dbReference type="Proteomes" id="UP001596267">
    <property type="component" value="Unassembled WGS sequence"/>
</dbReference>
<organism evidence="1 2">
    <name type="scientific">Sporolactobacillus kofuensis</name>
    <dbReference type="NCBI Taxonomy" id="269672"/>
    <lineage>
        <taxon>Bacteria</taxon>
        <taxon>Bacillati</taxon>
        <taxon>Bacillota</taxon>
        <taxon>Bacilli</taxon>
        <taxon>Bacillales</taxon>
        <taxon>Sporolactobacillaceae</taxon>
        <taxon>Sporolactobacillus</taxon>
    </lineage>
</organism>
<name>A0ABW1WCH8_9BACL</name>
<accession>A0ABW1WCH8</accession>
<comment type="caution">
    <text evidence="1">The sequence shown here is derived from an EMBL/GenBank/DDBJ whole genome shotgun (WGS) entry which is preliminary data.</text>
</comment>
<sequence length="101" mass="11721">MNNGKEAFIQACTDAITTLDTSSTHYLYELKSGEQVYQARHDLCFMQNEDGSPAKLIGLFEPSFIRSYHVELSNHLDHVKTWINQELEEFLIAFNNPDYEF</sequence>
<reference evidence="2" key="1">
    <citation type="journal article" date="2019" name="Int. J. Syst. Evol. Microbiol.">
        <title>The Global Catalogue of Microorganisms (GCM) 10K type strain sequencing project: providing services to taxonomists for standard genome sequencing and annotation.</title>
        <authorList>
            <consortium name="The Broad Institute Genomics Platform"/>
            <consortium name="The Broad Institute Genome Sequencing Center for Infectious Disease"/>
            <person name="Wu L."/>
            <person name="Ma J."/>
        </authorList>
    </citation>
    <scope>NUCLEOTIDE SEQUENCE [LARGE SCALE GENOMIC DNA]</scope>
    <source>
        <strain evidence="2">CCUG 42001</strain>
    </source>
</reference>
<dbReference type="EMBL" id="JBHSTQ010000003">
    <property type="protein sequence ID" value="MFC6385948.1"/>
    <property type="molecule type" value="Genomic_DNA"/>
</dbReference>
<protein>
    <submittedName>
        <fullName evidence="1">Uncharacterized protein</fullName>
    </submittedName>
</protein>
<evidence type="ECO:0000313" key="1">
    <source>
        <dbReference type="EMBL" id="MFC6385948.1"/>
    </source>
</evidence>
<gene>
    <name evidence="1" type="ORF">ACFP7A_04970</name>
</gene>
<evidence type="ECO:0000313" key="2">
    <source>
        <dbReference type="Proteomes" id="UP001596267"/>
    </source>
</evidence>